<dbReference type="CDD" id="cd03134">
    <property type="entry name" value="GATase1_PfpI_like"/>
    <property type="match status" value="1"/>
</dbReference>
<evidence type="ECO:0000313" key="3">
    <source>
        <dbReference type="EMBL" id="MFC3964855.1"/>
    </source>
</evidence>
<dbReference type="PANTHER" id="PTHR42733">
    <property type="entry name" value="DJ-1 PROTEIN"/>
    <property type="match status" value="1"/>
</dbReference>
<keyword evidence="3" id="KW-0315">Glutamine amidotransferase</keyword>
<sequence>MTENLDGVRALIITAQTGVEHDELVDPRQWLLGRNATVVHAAPERGDVQTFRHDTEKDEVATADSALADVTAADFDILVVPGGTVNADKLRTEPKAVELATEFARAGKPIAAICHGPWLLVEAGLVRGKTLTSYPSLRTDIGNAGGAWVDEAVVRSTDDGWTLITSRNPGDLPDFETAIGSQLGRTD</sequence>
<keyword evidence="4" id="KW-1185">Reference proteome</keyword>
<comment type="caution">
    <text evidence="3">The sequence shown here is derived from an EMBL/GenBank/DDBJ whole genome shotgun (WGS) entry which is preliminary data.</text>
</comment>
<dbReference type="PROSITE" id="PS51276">
    <property type="entry name" value="PEPTIDASE_C56_PFPI"/>
    <property type="match status" value="1"/>
</dbReference>
<dbReference type="PANTHER" id="PTHR42733:SF12">
    <property type="entry name" value="PROTEINASE"/>
    <property type="match status" value="1"/>
</dbReference>
<dbReference type="InterPro" id="IPR002818">
    <property type="entry name" value="DJ-1/PfpI"/>
</dbReference>
<dbReference type="RefSeq" id="WP_378614628.1">
    <property type="nucleotide sequence ID" value="NZ_JBHSAX010000019.1"/>
</dbReference>
<organism evidence="3 4">
    <name type="scientific">Nocardia jiangsuensis</name>
    <dbReference type="NCBI Taxonomy" id="1691563"/>
    <lineage>
        <taxon>Bacteria</taxon>
        <taxon>Bacillati</taxon>
        <taxon>Actinomycetota</taxon>
        <taxon>Actinomycetes</taxon>
        <taxon>Mycobacteriales</taxon>
        <taxon>Nocardiaceae</taxon>
        <taxon>Nocardia</taxon>
    </lineage>
</organism>
<dbReference type="SUPFAM" id="SSF52317">
    <property type="entry name" value="Class I glutamine amidotransferase-like"/>
    <property type="match status" value="1"/>
</dbReference>
<dbReference type="Gene3D" id="3.40.50.880">
    <property type="match status" value="1"/>
</dbReference>
<reference evidence="4" key="1">
    <citation type="journal article" date="2019" name="Int. J. Syst. Evol. Microbiol.">
        <title>The Global Catalogue of Microorganisms (GCM) 10K type strain sequencing project: providing services to taxonomists for standard genome sequencing and annotation.</title>
        <authorList>
            <consortium name="The Broad Institute Genomics Platform"/>
            <consortium name="The Broad Institute Genome Sequencing Center for Infectious Disease"/>
            <person name="Wu L."/>
            <person name="Ma J."/>
        </authorList>
    </citation>
    <scope>NUCLEOTIDE SEQUENCE [LARGE SCALE GENOMIC DNA]</scope>
    <source>
        <strain evidence="4">CGMCC 4.7330</strain>
    </source>
</reference>
<evidence type="ECO:0000313" key="4">
    <source>
        <dbReference type="Proteomes" id="UP001595696"/>
    </source>
</evidence>
<accession>A0ABV8DYU2</accession>
<dbReference type="EMBL" id="JBHSAX010000019">
    <property type="protein sequence ID" value="MFC3964855.1"/>
    <property type="molecule type" value="Genomic_DNA"/>
</dbReference>
<evidence type="ECO:0000256" key="1">
    <source>
        <dbReference type="ARBA" id="ARBA00008542"/>
    </source>
</evidence>
<evidence type="ECO:0000259" key="2">
    <source>
        <dbReference type="Pfam" id="PF01965"/>
    </source>
</evidence>
<proteinExistence type="inferred from homology"/>
<feature type="domain" description="DJ-1/PfpI" evidence="2">
    <location>
        <begin position="9"/>
        <end position="179"/>
    </location>
</feature>
<dbReference type="InterPro" id="IPR029062">
    <property type="entry name" value="Class_I_gatase-like"/>
</dbReference>
<protein>
    <submittedName>
        <fullName evidence="3">Type 1 glutamine amidotransferase domain-containing protein</fullName>
    </submittedName>
</protein>
<comment type="similarity">
    <text evidence="1">Belongs to the peptidase C56 family.</text>
</comment>
<dbReference type="InterPro" id="IPR006286">
    <property type="entry name" value="C56_PfpI-like"/>
</dbReference>
<name>A0ABV8DYU2_9NOCA</name>
<gene>
    <name evidence="3" type="ORF">ACFO0B_22955</name>
</gene>
<dbReference type="Pfam" id="PF01965">
    <property type="entry name" value="DJ-1_PfpI"/>
    <property type="match status" value="1"/>
</dbReference>
<dbReference type="NCBIfam" id="TIGR01382">
    <property type="entry name" value="PfpI"/>
    <property type="match status" value="1"/>
</dbReference>
<dbReference type="Proteomes" id="UP001595696">
    <property type="component" value="Unassembled WGS sequence"/>
</dbReference>